<dbReference type="Proteomes" id="UP001218579">
    <property type="component" value="Unassembled WGS sequence"/>
</dbReference>
<sequence>MSITVDIADRLYDYTDEEKAASAIALYQADHNISDHAVVAIWNDELDERRAELERVIFDAVDANGSSKRAKETIPNGISLFIESESI</sequence>
<name>A0ABT5HEL7_9CAUL</name>
<accession>A0ABT5HEL7</accession>
<comment type="caution">
    <text evidence="1">The sequence shown here is derived from an EMBL/GenBank/DDBJ whole genome shotgun (WGS) entry which is preliminary data.</text>
</comment>
<dbReference type="EMBL" id="JAQQKV010000001">
    <property type="protein sequence ID" value="MDC7674698.1"/>
    <property type="molecule type" value="Genomic_DNA"/>
</dbReference>
<reference evidence="1 2" key="1">
    <citation type="submission" date="2023-01" db="EMBL/GenBank/DDBJ databases">
        <title>Novel species of the genus Asticcacaulis isolated from rivers.</title>
        <authorList>
            <person name="Lu H."/>
        </authorList>
    </citation>
    <scope>NUCLEOTIDE SEQUENCE [LARGE SCALE GENOMIC DNA]</scope>
    <source>
        <strain evidence="1 2">LKC15W</strain>
    </source>
</reference>
<organism evidence="1 2">
    <name type="scientific">Asticcacaulis machinosus</name>
    <dbReference type="NCBI Taxonomy" id="2984211"/>
    <lineage>
        <taxon>Bacteria</taxon>
        <taxon>Pseudomonadati</taxon>
        <taxon>Pseudomonadota</taxon>
        <taxon>Alphaproteobacteria</taxon>
        <taxon>Caulobacterales</taxon>
        <taxon>Caulobacteraceae</taxon>
        <taxon>Asticcacaulis</taxon>
    </lineage>
</organism>
<protein>
    <recommendedName>
        <fullName evidence="3">Addiction module component</fullName>
    </recommendedName>
</protein>
<evidence type="ECO:0000313" key="1">
    <source>
        <dbReference type="EMBL" id="MDC7674698.1"/>
    </source>
</evidence>
<dbReference type="RefSeq" id="WP_272743020.1">
    <property type="nucleotide sequence ID" value="NZ_JAQQKV010000001.1"/>
</dbReference>
<evidence type="ECO:0008006" key="3">
    <source>
        <dbReference type="Google" id="ProtNLM"/>
    </source>
</evidence>
<proteinExistence type="predicted"/>
<keyword evidence="2" id="KW-1185">Reference proteome</keyword>
<gene>
    <name evidence="1" type="ORF">PQU98_00995</name>
</gene>
<evidence type="ECO:0000313" key="2">
    <source>
        <dbReference type="Proteomes" id="UP001218579"/>
    </source>
</evidence>